<organism evidence="1 2">
    <name type="scientific">Azospirillum doebereinerae</name>
    <dbReference type="NCBI Taxonomy" id="92933"/>
    <lineage>
        <taxon>Bacteria</taxon>
        <taxon>Pseudomonadati</taxon>
        <taxon>Pseudomonadota</taxon>
        <taxon>Alphaproteobacteria</taxon>
        <taxon>Rhodospirillales</taxon>
        <taxon>Azospirillaceae</taxon>
        <taxon>Azospirillum</taxon>
    </lineage>
</organism>
<dbReference type="Gene3D" id="2.80.10.50">
    <property type="match status" value="2"/>
</dbReference>
<sequence length="452" mass="50937">MEIPRFSSRTAKACKVWFSTRAKGGGVVINLKDWEQYKEEYLKEYEKHAGQIGDQSGTGTGTAAGSILGYGLDSLVEVFSVKNTINGDDTYFGAKKEAVYGSSNLVVYAKLDPACKKDHELGKIWMLHLEKDNGQESDDANADPDYTVPDLSNYSSQIFFRAFNAAKGSYLYAQDDNKTVSVRRRPKYLSDILPVPFNPKEMRDYWTLHPQDAGDNIHRVKILNTSTNKWLTCFSTANNKVGLYSVDEPDYEDQHWDLDDLGSNGSYVQLKNTKVGQNLVGTEEDRVFMYNPIRDGNGDQTWIVETLTANISNVPKSTDIYLMHAATGLIIGGDNNDNIILRSEWSEGAAYNFTLERISGDIYKLRSTSYNGSSSVLTYYQDGDYLGLYPGNATDYPDQHWEIVMQKNHAGFYLRNQAPKRGSSNYLYYKDGGFGLYNGPYDNDQLWVALFK</sequence>
<dbReference type="SUPFAM" id="SSF50370">
    <property type="entry name" value="Ricin B-like lectins"/>
    <property type="match status" value="1"/>
</dbReference>
<dbReference type="RefSeq" id="WP_127005058.1">
    <property type="nucleotide sequence ID" value="NZ_JBNPXW010000007.1"/>
</dbReference>
<dbReference type="EMBL" id="RZIJ01000051">
    <property type="protein sequence ID" value="RUQ60722.1"/>
    <property type="molecule type" value="Genomic_DNA"/>
</dbReference>
<dbReference type="AlphaFoldDB" id="A0A433IZE1"/>
<gene>
    <name evidence="1" type="ORF">EJ913_30390</name>
</gene>
<protein>
    <submittedName>
        <fullName evidence="1">Uncharacterized protein</fullName>
    </submittedName>
</protein>
<evidence type="ECO:0000313" key="2">
    <source>
        <dbReference type="Proteomes" id="UP000280346"/>
    </source>
</evidence>
<reference evidence="1 2" key="1">
    <citation type="submission" date="2018-12" db="EMBL/GenBank/DDBJ databases">
        <authorList>
            <person name="Yang Y."/>
        </authorList>
    </citation>
    <scope>NUCLEOTIDE SEQUENCE [LARGE SCALE GENOMIC DNA]</scope>
    <source>
        <strain evidence="1 2">GSF71</strain>
    </source>
</reference>
<comment type="caution">
    <text evidence="1">The sequence shown here is derived from an EMBL/GenBank/DDBJ whole genome shotgun (WGS) entry which is preliminary data.</text>
</comment>
<proteinExistence type="predicted"/>
<dbReference type="InterPro" id="IPR035992">
    <property type="entry name" value="Ricin_B-like_lectins"/>
</dbReference>
<dbReference type="Proteomes" id="UP000280346">
    <property type="component" value="Unassembled WGS sequence"/>
</dbReference>
<accession>A0A433IZE1</accession>
<evidence type="ECO:0000313" key="1">
    <source>
        <dbReference type="EMBL" id="RUQ60722.1"/>
    </source>
</evidence>
<name>A0A433IZE1_9PROT</name>
<keyword evidence="2" id="KW-1185">Reference proteome</keyword>